<evidence type="ECO:0000259" key="10">
    <source>
        <dbReference type="Pfam" id="PF00884"/>
    </source>
</evidence>
<comment type="subcellular location">
    <subcellularLocation>
        <location evidence="1">Cell membrane</location>
        <topology evidence="1">Multi-pass membrane protein</topology>
    </subcellularLocation>
</comment>
<dbReference type="Proteomes" id="UP000184048">
    <property type="component" value="Unassembled WGS sequence"/>
</dbReference>
<feature type="binding site" evidence="8">
    <location>
        <position position="504"/>
    </location>
    <ligand>
        <name>Mn(2+)</name>
        <dbReference type="ChEBI" id="CHEBI:29035"/>
    </ligand>
</feature>
<evidence type="ECO:0000256" key="6">
    <source>
        <dbReference type="PIRSR" id="PIRSR005091-1"/>
    </source>
</evidence>
<evidence type="ECO:0000313" key="11">
    <source>
        <dbReference type="EMBL" id="SHE57272.1"/>
    </source>
</evidence>
<dbReference type="SUPFAM" id="SSF53649">
    <property type="entry name" value="Alkaline phosphatase-like"/>
    <property type="match status" value="1"/>
</dbReference>
<dbReference type="GO" id="GO:0016740">
    <property type="term" value="F:transferase activity"/>
    <property type="evidence" value="ECO:0007669"/>
    <property type="project" value="UniProtKB-KW"/>
</dbReference>
<keyword evidence="7" id="KW-0464">Manganese</keyword>
<feature type="binding site" evidence="8">
    <location>
        <position position="505"/>
    </location>
    <ligand>
        <name>Mn(2+)</name>
        <dbReference type="ChEBI" id="CHEBI:29035"/>
    </ligand>
</feature>
<evidence type="ECO:0000256" key="2">
    <source>
        <dbReference type="ARBA" id="ARBA00022475"/>
    </source>
</evidence>
<dbReference type="PANTHER" id="PTHR47371:SF3">
    <property type="entry name" value="PHOSPHOGLYCEROL TRANSFERASE I"/>
    <property type="match status" value="1"/>
</dbReference>
<evidence type="ECO:0000256" key="3">
    <source>
        <dbReference type="ARBA" id="ARBA00022692"/>
    </source>
</evidence>
<dbReference type="Pfam" id="PF00884">
    <property type="entry name" value="Sulfatase"/>
    <property type="match status" value="1"/>
</dbReference>
<evidence type="ECO:0000256" key="9">
    <source>
        <dbReference type="SAM" id="Phobius"/>
    </source>
</evidence>
<feature type="binding site" evidence="8">
    <location>
        <position position="324"/>
    </location>
    <ligand>
        <name>Mn(2+)</name>
        <dbReference type="ChEBI" id="CHEBI:29035"/>
    </ligand>
</feature>
<feature type="transmembrane region" description="Helical" evidence="9">
    <location>
        <begin position="175"/>
        <end position="192"/>
    </location>
</feature>
<proteinExistence type="predicted"/>
<gene>
    <name evidence="11" type="ORF">SAMN02745131_00692</name>
</gene>
<evidence type="ECO:0000256" key="7">
    <source>
        <dbReference type="PIRSR" id="PIRSR005091-2"/>
    </source>
</evidence>
<feature type="binding site" evidence="7">
    <location>
        <position position="437"/>
    </location>
    <ligand>
        <name>substrate</name>
    </ligand>
</feature>
<dbReference type="AlphaFoldDB" id="A0A1M4UKH4"/>
<dbReference type="STRING" id="1121884.SAMN02745131_00692"/>
<feature type="active site" evidence="6">
    <location>
        <position position="324"/>
    </location>
</feature>
<evidence type="ECO:0000256" key="4">
    <source>
        <dbReference type="ARBA" id="ARBA00022989"/>
    </source>
</evidence>
<feature type="transmembrane region" description="Helical" evidence="9">
    <location>
        <begin position="137"/>
        <end position="155"/>
    </location>
</feature>
<keyword evidence="7" id="KW-0479">Metal-binding</keyword>
<keyword evidence="12" id="KW-1185">Reference proteome</keyword>
<evidence type="ECO:0000256" key="5">
    <source>
        <dbReference type="ARBA" id="ARBA00023136"/>
    </source>
</evidence>
<dbReference type="PANTHER" id="PTHR47371">
    <property type="entry name" value="LIPOTEICHOIC ACID SYNTHASE"/>
    <property type="match status" value="1"/>
</dbReference>
<dbReference type="InterPro" id="IPR000917">
    <property type="entry name" value="Sulfatase_N"/>
</dbReference>
<dbReference type="Gene3D" id="3.40.720.10">
    <property type="entry name" value="Alkaline Phosphatase, subunit A"/>
    <property type="match status" value="1"/>
</dbReference>
<reference evidence="11 12" key="1">
    <citation type="submission" date="2016-11" db="EMBL/GenBank/DDBJ databases">
        <authorList>
            <person name="Jaros S."/>
            <person name="Januszkiewicz K."/>
            <person name="Wedrychowicz H."/>
        </authorList>
    </citation>
    <scope>NUCLEOTIDE SEQUENCE [LARGE SCALE GENOMIC DNA]</scope>
    <source>
        <strain evidence="11 12">DSM 18119</strain>
    </source>
</reference>
<organism evidence="11 12">
    <name type="scientific">Flavisolibacter ginsengisoli DSM 18119</name>
    <dbReference type="NCBI Taxonomy" id="1121884"/>
    <lineage>
        <taxon>Bacteria</taxon>
        <taxon>Pseudomonadati</taxon>
        <taxon>Bacteroidota</taxon>
        <taxon>Chitinophagia</taxon>
        <taxon>Chitinophagales</taxon>
        <taxon>Chitinophagaceae</taxon>
        <taxon>Flavisolibacter</taxon>
    </lineage>
</organism>
<evidence type="ECO:0000313" key="12">
    <source>
        <dbReference type="Proteomes" id="UP000184048"/>
    </source>
</evidence>
<keyword evidence="11" id="KW-0808">Transferase</keyword>
<feature type="transmembrane region" description="Helical" evidence="9">
    <location>
        <begin position="83"/>
        <end position="100"/>
    </location>
</feature>
<accession>A0A1M4UKH4</accession>
<sequence length="661" mass="75643">MPKLPRLLRWISSVILLFLLLLTCFRLFFYVYYKPHQYPFPLDAFFMGLRLDLRVACVLGLLMLILCAVPFLNPFKNRNAKKFWVVFLSLLFFLSLFLYITDFFHYDYLHQRLNASVLNYMQDAGISLHMVWQTYPVIRSFLLIIVFVIVIGILFSRLLHIFQKLPSSTSGKAKLWTIPFLALLIAAVWGTLSQFPLRWSDVFTLKDSFKAQLALNPMQSFFSTLSFRSSTFNEKKARSNYRLMANYLGVAQLDSNSLNYARAVYPNGPLPAGQKPNVILVICESFSAYKSSMWGNPLNPTPYFDSLSKQGIFFDHCFTPSYGTARGVWATVTGIPDVEAPKTSSRNPVIVDQNTILNSFHGYEKYYFIGGSASWANIRGLLKYNIDGLKLYEQDDYNAEKIDVWGISDKNVFLNANKILGQQKKPFFAIIQTADNHRPYTIPTEDLNEFRKVDLPEDSLKKYGFVSNDELNAFRYTDFSYRKFIEAAQKQTYFKNTVFVFVGDHGIRGDAGNMFPHAWNQQALTTVHVPLLFYYPGLKGYRKTNNCSQLDVLPSIAGFISEPYVNTGMGRNLFDSALYADPFRSSSAFIIDPDEKKIGMIGGDYYLRKTLGKPGVELASIRNNNPIPAKVADSVKSVLSKYAEAYYETARYLLYHNKKNK</sequence>
<dbReference type="EMBL" id="FQUU01000002">
    <property type="protein sequence ID" value="SHE57272.1"/>
    <property type="molecule type" value="Genomic_DNA"/>
</dbReference>
<protein>
    <submittedName>
        <fullName evidence="11">Phosphoglycerol transferase MdoB</fullName>
    </submittedName>
</protein>
<feature type="transmembrane region" description="Helical" evidence="9">
    <location>
        <begin position="7"/>
        <end position="33"/>
    </location>
</feature>
<feature type="transmembrane region" description="Helical" evidence="9">
    <location>
        <begin position="53"/>
        <end position="71"/>
    </location>
</feature>
<dbReference type="OrthoDB" id="9777768at2"/>
<evidence type="ECO:0000256" key="1">
    <source>
        <dbReference type="ARBA" id="ARBA00004651"/>
    </source>
</evidence>
<feature type="binding site" evidence="8">
    <location>
        <position position="284"/>
    </location>
    <ligand>
        <name>Mn(2+)</name>
        <dbReference type="ChEBI" id="CHEBI:29035"/>
    </ligand>
</feature>
<dbReference type="InterPro" id="IPR017850">
    <property type="entry name" value="Alkaline_phosphatase_core_sf"/>
</dbReference>
<name>A0A1M4UKH4_9BACT</name>
<keyword evidence="3 9" id="KW-0812">Transmembrane</keyword>
<dbReference type="PIRSF" id="PIRSF005091">
    <property type="entry name" value="Mmb_sulf_HI1246"/>
    <property type="match status" value="1"/>
</dbReference>
<keyword evidence="4 9" id="KW-1133">Transmembrane helix</keyword>
<evidence type="ECO:0000256" key="8">
    <source>
        <dbReference type="PIRSR" id="PIRSR005091-3"/>
    </source>
</evidence>
<keyword evidence="2" id="KW-1003">Cell membrane</keyword>
<dbReference type="InterPro" id="IPR050448">
    <property type="entry name" value="OpgB/LTA_synthase_biosynth"/>
</dbReference>
<feature type="domain" description="Sulfatase N-terminal" evidence="10">
    <location>
        <begin position="276"/>
        <end position="558"/>
    </location>
</feature>
<dbReference type="InterPro" id="IPR012160">
    <property type="entry name" value="LtaS-like"/>
</dbReference>
<dbReference type="GO" id="GO:0005886">
    <property type="term" value="C:plasma membrane"/>
    <property type="evidence" value="ECO:0007669"/>
    <property type="project" value="UniProtKB-SubCell"/>
</dbReference>
<dbReference type="CDD" id="cd16015">
    <property type="entry name" value="LTA_synthase"/>
    <property type="match status" value="1"/>
</dbReference>
<dbReference type="GO" id="GO:0046872">
    <property type="term" value="F:metal ion binding"/>
    <property type="evidence" value="ECO:0007669"/>
    <property type="project" value="UniProtKB-KW"/>
</dbReference>
<keyword evidence="5 9" id="KW-0472">Membrane</keyword>